<keyword evidence="3" id="KW-1185">Reference proteome</keyword>
<feature type="region of interest" description="Disordered" evidence="1">
    <location>
        <begin position="1"/>
        <end position="25"/>
    </location>
</feature>
<evidence type="ECO:0000313" key="2">
    <source>
        <dbReference type="EMBL" id="MET1255427.1"/>
    </source>
</evidence>
<proteinExistence type="predicted"/>
<evidence type="ECO:0000256" key="1">
    <source>
        <dbReference type="SAM" id="MobiDB-lite"/>
    </source>
</evidence>
<comment type="caution">
    <text evidence="2">The sequence shown here is derived from an EMBL/GenBank/DDBJ whole genome shotgun (WGS) entry which is preliminary data.</text>
</comment>
<reference evidence="2 3" key="1">
    <citation type="submission" date="2024-06" db="EMBL/GenBank/DDBJ databases">
        <authorList>
            <person name="Li F."/>
        </authorList>
    </citation>
    <scope>NUCLEOTIDE SEQUENCE [LARGE SCALE GENOMIC DNA]</scope>
    <source>
        <strain evidence="2 3">GXAS 311</strain>
    </source>
</reference>
<name>A0ABV2BV33_9GAMM</name>
<dbReference type="EMBL" id="JBEVCJ010000010">
    <property type="protein sequence ID" value="MET1255427.1"/>
    <property type="molecule type" value="Genomic_DNA"/>
</dbReference>
<feature type="compositionally biased region" description="Basic and acidic residues" evidence="1">
    <location>
        <begin position="1"/>
        <end position="17"/>
    </location>
</feature>
<accession>A0ABV2BV33</accession>
<dbReference type="Proteomes" id="UP001548189">
    <property type="component" value="Unassembled WGS sequence"/>
</dbReference>
<organism evidence="2 3">
    <name type="scientific">Aliikangiella maris</name>
    <dbReference type="NCBI Taxonomy" id="3162458"/>
    <lineage>
        <taxon>Bacteria</taxon>
        <taxon>Pseudomonadati</taxon>
        <taxon>Pseudomonadota</taxon>
        <taxon>Gammaproteobacteria</taxon>
        <taxon>Oceanospirillales</taxon>
        <taxon>Pleioneaceae</taxon>
        <taxon>Aliikangiella</taxon>
    </lineage>
</organism>
<dbReference type="RefSeq" id="WP_353896013.1">
    <property type="nucleotide sequence ID" value="NZ_JBEVCJ010000010.1"/>
</dbReference>
<gene>
    <name evidence="2" type="ORF">ABVT43_09845</name>
</gene>
<protein>
    <submittedName>
        <fullName evidence="2">Uncharacterized protein</fullName>
    </submittedName>
</protein>
<evidence type="ECO:0000313" key="3">
    <source>
        <dbReference type="Proteomes" id="UP001548189"/>
    </source>
</evidence>
<sequence length="52" mass="6133">MEKSKKDFNRMSEEEKQVYPSPKEMTLEEAQRNMATIVARVKNRLDNTKKSS</sequence>